<evidence type="ECO:0000256" key="3">
    <source>
        <dbReference type="ARBA" id="ARBA00022525"/>
    </source>
</evidence>
<name>A0A8J0TXT5_XENLA</name>
<evidence type="ECO:0000259" key="6">
    <source>
        <dbReference type="PROSITE" id="PS00799"/>
    </source>
</evidence>
<dbReference type="Gene3D" id="2.10.25.160">
    <property type="entry name" value="Granulin"/>
    <property type="match status" value="7"/>
</dbReference>
<dbReference type="OrthoDB" id="5854875at2759"/>
<reference evidence="8" key="1">
    <citation type="submission" date="2025-08" db="UniProtKB">
        <authorList>
            <consortium name="RefSeq"/>
        </authorList>
    </citation>
    <scope>IDENTIFICATION</scope>
    <source>
        <strain evidence="8">J_2021</strain>
        <tissue evidence="8">Erythrocytes</tissue>
    </source>
</reference>
<gene>
    <name evidence="8" type="primary">LOC443608</name>
</gene>
<dbReference type="GO" id="GO:0005576">
    <property type="term" value="C:extracellular region"/>
    <property type="evidence" value="ECO:0007669"/>
    <property type="project" value="UniProtKB-SubCell"/>
</dbReference>
<dbReference type="InterPro" id="IPR037277">
    <property type="entry name" value="Granulin_sf"/>
</dbReference>
<dbReference type="Pfam" id="PF00396">
    <property type="entry name" value="Granulin"/>
    <property type="match status" value="7"/>
</dbReference>
<dbReference type="InterPro" id="IPR039036">
    <property type="entry name" value="Granulin_fam"/>
</dbReference>
<dbReference type="InterPro" id="IPR000118">
    <property type="entry name" value="Granulin"/>
</dbReference>
<evidence type="ECO:0000256" key="4">
    <source>
        <dbReference type="ARBA" id="ARBA00023157"/>
    </source>
</evidence>
<dbReference type="AlphaFoldDB" id="A0A8J0TXT5"/>
<dbReference type="Proteomes" id="UP000186698">
    <property type="component" value="Chromosome 9_10S"/>
</dbReference>
<dbReference type="PANTHER" id="PTHR12274">
    <property type="entry name" value="GRANULIN"/>
    <property type="match status" value="1"/>
</dbReference>
<feature type="domain" description="Granulins" evidence="6">
    <location>
        <begin position="488"/>
        <end position="501"/>
    </location>
</feature>
<evidence type="ECO:0000256" key="2">
    <source>
        <dbReference type="ARBA" id="ARBA00010093"/>
    </source>
</evidence>
<comment type="subcellular location">
    <subcellularLocation>
        <location evidence="1">Secreted</location>
    </subcellularLocation>
</comment>
<keyword evidence="4" id="KW-1015">Disulfide bond</keyword>
<dbReference type="SMART" id="SM00277">
    <property type="entry name" value="GRAN"/>
    <property type="match status" value="7"/>
</dbReference>
<evidence type="ECO:0000313" key="8">
    <source>
        <dbReference type="RefSeq" id="XP_018092922.1"/>
    </source>
</evidence>
<proteinExistence type="inferred from homology"/>
<evidence type="ECO:0000313" key="7">
    <source>
        <dbReference type="Proteomes" id="UP000186698"/>
    </source>
</evidence>
<feature type="domain" description="Granulins" evidence="6">
    <location>
        <begin position="415"/>
        <end position="428"/>
    </location>
</feature>
<sequence length="600" mass="63622">MGGAPLIKVESIEELSDSHRPGSGMAAAWFLLLVISTVSATLCPDGSACGEKSLCCERPGEEKGYSCCPEAEVVSHSLPMMLSQTSCFGPSSCPDEYSCVETPQGGSACCPLTEGKSCQDGHHCCSSGSYCSDDGHYCIPASNQSAVVCPDGRSECPALTSCCLMSDMSSWGCCPMPEAVCCEDHVHCCPHDSQCDVTQGRCVSRQDHVPWMNKLPARVRLVGFGDEERLVPCPDGTSCPDGSTCCEKVDHTYGCCSILSAVCCSDHLHCCPGGTTCDLVHKKCVSRNGEGPLLRQMPAIQQDSANLVPCDVATTCPNNNTCCRLASGKWGCCPIEKAVCCNDHKHCCPEGYTCSLGKCSREEHSIPWLLKTPALTHKAGDVKCDDMYSCPDGQTCCLLASGDWACCPIAQAVCCSDHWHCCPQGFTCDTRGTCVLGRLNLPGLMKVLALSSDGNWCDESHSCPSGTTCCPGEGGGWSCCPLQEAVCCSDHQHCCPTGYTCNLAAGTCDLPPQKAAKISPSGTSAQRLDYVWCDAQTYCSDGQTCCRGLGGAWNCCVYTWGVCCPDMVHCCPYGYVCLQHGASCGRSGSPRWDGKLSPLL</sequence>
<feature type="domain" description="Granulins" evidence="6">
    <location>
        <begin position="341"/>
        <end position="354"/>
    </location>
</feature>
<feature type="chain" id="PRO_5035280803" evidence="5">
    <location>
        <begin position="41"/>
        <end position="600"/>
    </location>
</feature>
<keyword evidence="7" id="KW-1185">Reference proteome</keyword>
<feature type="domain" description="Granulins" evidence="6">
    <location>
        <begin position="182"/>
        <end position="195"/>
    </location>
</feature>
<keyword evidence="5" id="KW-0732">Signal</keyword>
<keyword evidence="3" id="KW-0964">Secreted</keyword>
<evidence type="ECO:0000256" key="1">
    <source>
        <dbReference type="ARBA" id="ARBA00004613"/>
    </source>
</evidence>
<dbReference type="SUPFAM" id="SSF57277">
    <property type="entry name" value="Granulin repeat"/>
    <property type="match status" value="5"/>
</dbReference>
<dbReference type="PANTHER" id="PTHR12274:SF3">
    <property type="entry name" value="PROGRANULIN"/>
    <property type="match status" value="1"/>
</dbReference>
<dbReference type="PROSITE" id="PS00799">
    <property type="entry name" value="GRANULINS"/>
    <property type="match status" value="6"/>
</dbReference>
<evidence type="ECO:0000256" key="5">
    <source>
        <dbReference type="SAM" id="SignalP"/>
    </source>
</evidence>
<feature type="signal peptide" evidence="5">
    <location>
        <begin position="1"/>
        <end position="40"/>
    </location>
</feature>
<accession>A0A8J0TXT5</accession>
<organism evidence="7 8">
    <name type="scientific">Xenopus laevis</name>
    <name type="common">African clawed frog</name>
    <dbReference type="NCBI Taxonomy" id="8355"/>
    <lineage>
        <taxon>Eukaryota</taxon>
        <taxon>Metazoa</taxon>
        <taxon>Chordata</taxon>
        <taxon>Craniata</taxon>
        <taxon>Vertebrata</taxon>
        <taxon>Euteleostomi</taxon>
        <taxon>Amphibia</taxon>
        <taxon>Batrachia</taxon>
        <taxon>Anura</taxon>
        <taxon>Pipoidea</taxon>
        <taxon>Pipidae</taxon>
        <taxon>Xenopodinae</taxon>
        <taxon>Xenopus</taxon>
        <taxon>Xenopus</taxon>
    </lineage>
</organism>
<feature type="domain" description="Granulins" evidence="6">
    <location>
        <begin position="564"/>
        <end position="577"/>
    </location>
</feature>
<dbReference type="GeneID" id="443608"/>
<protein>
    <submittedName>
        <fullName evidence="8">Uncharacterized protein LOC443608 isoform X3</fullName>
    </submittedName>
</protein>
<comment type="similarity">
    <text evidence="2">Belongs to the granulin family.</text>
</comment>
<dbReference type="RefSeq" id="XP_018092922.1">
    <property type="nucleotide sequence ID" value="XM_018237433.2"/>
</dbReference>
<feature type="domain" description="Granulins" evidence="6">
    <location>
        <begin position="264"/>
        <end position="277"/>
    </location>
</feature>